<name>A0ABR5H2I7_9HYPH</name>
<protein>
    <submittedName>
        <fullName evidence="1">Uncharacterized protein</fullName>
    </submittedName>
</protein>
<accession>A0ABR5H2I7</accession>
<organism evidence="1 2">
    <name type="scientific">Methylobacterium platani JCM 14648</name>
    <dbReference type="NCBI Taxonomy" id="1295136"/>
    <lineage>
        <taxon>Bacteria</taxon>
        <taxon>Pseudomonadati</taxon>
        <taxon>Pseudomonadota</taxon>
        <taxon>Alphaproteobacteria</taxon>
        <taxon>Hyphomicrobiales</taxon>
        <taxon>Methylobacteriaceae</taxon>
        <taxon>Methylobacterium</taxon>
    </lineage>
</organism>
<dbReference type="RefSeq" id="WP_048434008.1">
    <property type="nucleotide sequence ID" value="NZ_JXOD01000098.1"/>
</dbReference>
<reference evidence="1 2" key="1">
    <citation type="submission" date="2015-01" db="EMBL/GenBank/DDBJ databases">
        <title>Genome sequencing of Methylobacterium platani JCM14648 type strain.</title>
        <authorList>
            <person name="Chaudhry V."/>
            <person name="Patil P.B."/>
        </authorList>
    </citation>
    <scope>NUCLEOTIDE SEQUENCE [LARGE SCALE GENOMIC DNA]</scope>
    <source>
        <strain evidence="1 2">JCM 14648</strain>
    </source>
</reference>
<keyword evidence="2" id="KW-1185">Reference proteome</keyword>
<evidence type="ECO:0000313" key="1">
    <source>
        <dbReference type="EMBL" id="KMO17572.1"/>
    </source>
</evidence>
<evidence type="ECO:0000313" key="2">
    <source>
        <dbReference type="Proteomes" id="UP000035947"/>
    </source>
</evidence>
<dbReference type="Proteomes" id="UP000035947">
    <property type="component" value="Unassembled WGS sequence"/>
</dbReference>
<dbReference type="EMBL" id="JXOD01000098">
    <property type="protein sequence ID" value="KMO17572.1"/>
    <property type="molecule type" value="Genomic_DNA"/>
</dbReference>
<comment type="caution">
    <text evidence="1">The sequence shown here is derived from an EMBL/GenBank/DDBJ whole genome shotgun (WGS) entry which is preliminary data.</text>
</comment>
<proteinExistence type="predicted"/>
<sequence length="113" mass="12376">MTNGTSLLPDVDGRSLWARRMRDLIALHLADLGGEGAVSEAEKSIVRRVATLTVELERMEVAFATAGEASADALDLYQRTAGNLRRLLEAVGLRRRPRDVTPDLRDYIEGNAA</sequence>
<gene>
    <name evidence="1" type="ORF">SQ03_12320</name>
</gene>